<dbReference type="EMBL" id="JAPZBQ010000004">
    <property type="protein sequence ID" value="KAJ5335484.1"/>
    <property type="molecule type" value="Genomic_DNA"/>
</dbReference>
<evidence type="ECO:0000313" key="2">
    <source>
        <dbReference type="EMBL" id="KAJ5335484.1"/>
    </source>
</evidence>
<feature type="compositionally biased region" description="Basic and acidic residues" evidence="1">
    <location>
        <begin position="60"/>
        <end position="71"/>
    </location>
</feature>
<name>A0A9W9QG14_PENBR</name>
<gene>
    <name evidence="2" type="ORF">N7452_007887</name>
</gene>
<accession>A0A9W9QG14</accession>
<dbReference type="AlphaFoldDB" id="A0A9W9QG14"/>
<feature type="region of interest" description="Disordered" evidence="1">
    <location>
        <begin position="60"/>
        <end position="80"/>
    </location>
</feature>
<reference evidence="2" key="1">
    <citation type="submission" date="2022-12" db="EMBL/GenBank/DDBJ databases">
        <authorList>
            <person name="Petersen C."/>
        </authorList>
    </citation>
    <scope>NUCLEOTIDE SEQUENCE</scope>
    <source>
        <strain evidence="2">IBT 35673</strain>
    </source>
</reference>
<proteinExistence type="predicted"/>
<organism evidence="2 3">
    <name type="scientific">Penicillium brevicompactum</name>
    <dbReference type="NCBI Taxonomy" id="5074"/>
    <lineage>
        <taxon>Eukaryota</taxon>
        <taxon>Fungi</taxon>
        <taxon>Dikarya</taxon>
        <taxon>Ascomycota</taxon>
        <taxon>Pezizomycotina</taxon>
        <taxon>Eurotiomycetes</taxon>
        <taxon>Eurotiomycetidae</taxon>
        <taxon>Eurotiales</taxon>
        <taxon>Aspergillaceae</taxon>
        <taxon>Penicillium</taxon>
    </lineage>
</organism>
<evidence type="ECO:0000256" key="1">
    <source>
        <dbReference type="SAM" id="MobiDB-lite"/>
    </source>
</evidence>
<sequence length="607" mass="68341">MAQPSLSMIVEGMIKADSPKPEDGWTLGWDVVVSYSEEEINKNLASRWEKHRDEMIKEIETQMTEERRPGESSDEEDERPTCDIKLELGAPRIQFVSATTSPTVNLLLPVRKGSSKWSDKQKTSILPENSYQICLKNIPLGTVKGNYEEIQDKNRSGKLPNPTTGEGECRFENRVPDHDPSKFEVSWVVLDFSMKEGDLNVQGQMAPGCELDNVEDGKTKVRLARGLKVVKSAAEAFFVGTRETKFSPVFNVLRHALVTVKNKELPQQVGGSRNLTPKKFRMASLKGSEVKPILSLFIHVVDGVDEGESRDLQTRWGGLWLNTKEDVMAPIPSTHTASILIHPKLIYKDVLSRSLASESNKGWRFKQLVGVEGGGIALHAALQCEFRMPSIRLQFDKGSGRIQVTVDDWSKDLKELPATIHLHQRAMDERPVISVNWKFSTETRRTNSRSEKVHPALDVYKEVTGDITRWKTTFKLAQDVPMKTNSTDYDITLEPDMGKLSQCWEITEEEGETDVWDKIKNFFRVAWLSNDEVFKDLVVESKESMRKMIPGFKLGEMGLGFFLTTNLLNPGAKVIRIDKDVGFRAPGNLLLVGHVIQGTDEVKSGKV</sequence>
<reference evidence="2" key="2">
    <citation type="journal article" date="2023" name="IMA Fungus">
        <title>Comparative genomic study of the Penicillium genus elucidates a diverse pangenome and 15 lateral gene transfer events.</title>
        <authorList>
            <person name="Petersen C."/>
            <person name="Sorensen T."/>
            <person name="Nielsen M.R."/>
            <person name="Sondergaard T.E."/>
            <person name="Sorensen J.L."/>
            <person name="Fitzpatrick D.A."/>
            <person name="Frisvad J.C."/>
            <person name="Nielsen K.L."/>
        </authorList>
    </citation>
    <scope>NUCLEOTIDE SEQUENCE</scope>
    <source>
        <strain evidence="2">IBT 35673</strain>
    </source>
</reference>
<evidence type="ECO:0000313" key="3">
    <source>
        <dbReference type="Proteomes" id="UP001147695"/>
    </source>
</evidence>
<dbReference type="Proteomes" id="UP001147695">
    <property type="component" value="Unassembled WGS sequence"/>
</dbReference>
<comment type="caution">
    <text evidence="2">The sequence shown here is derived from an EMBL/GenBank/DDBJ whole genome shotgun (WGS) entry which is preliminary data.</text>
</comment>
<protein>
    <submittedName>
        <fullName evidence="2">Uncharacterized protein</fullName>
    </submittedName>
</protein>